<dbReference type="PROSITE" id="PS00211">
    <property type="entry name" value="ABC_TRANSPORTER_1"/>
    <property type="match status" value="1"/>
</dbReference>
<evidence type="ECO:0000256" key="3">
    <source>
        <dbReference type="ARBA" id="ARBA00022840"/>
    </source>
</evidence>
<evidence type="ECO:0000256" key="4">
    <source>
        <dbReference type="SAM" id="MobiDB-lite"/>
    </source>
</evidence>
<organism evidence="6">
    <name type="scientific">uncultured spirochete</name>
    <dbReference type="NCBI Taxonomy" id="156406"/>
    <lineage>
        <taxon>Bacteria</taxon>
        <taxon>Pseudomonadati</taxon>
        <taxon>Spirochaetota</taxon>
        <taxon>Spirochaetia</taxon>
        <taxon>Spirochaetales</taxon>
        <taxon>environmental samples</taxon>
    </lineage>
</organism>
<keyword evidence="3" id="KW-0067">ATP-binding</keyword>
<dbReference type="GO" id="GO:0016887">
    <property type="term" value="F:ATP hydrolysis activity"/>
    <property type="evidence" value="ECO:0007669"/>
    <property type="project" value="InterPro"/>
</dbReference>
<accession>A0A3P3XP57</accession>
<dbReference type="InterPro" id="IPR017871">
    <property type="entry name" value="ABC_transporter-like_CS"/>
</dbReference>
<dbReference type="Pfam" id="PF00005">
    <property type="entry name" value="ABC_tran"/>
    <property type="match status" value="1"/>
</dbReference>
<dbReference type="EMBL" id="FWDO01000004">
    <property type="protein sequence ID" value="SLM18045.1"/>
    <property type="molecule type" value="Genomic_DNA"/>
</dbReference>
<protein>
    <submittedName>
        <fullName evidence="6">ABC transporter related protein</fullName>
    </submittedName>
</protein>
<evidence type="ECO:0000256" key="1">
    <source>
        <dbReference type="ARBA" id="ARBA00022448"/>
    </source>
</evidence>
<dbReference type="AlphaFoldDB" id="A0A3P3XP57"/>
<evidence type="ECO:0000259" key="5">
    <source>
        <dbReference type="PROSITE" id="PS50893"/>
    </source>
</evidence>
<dbReference type="CDD" id="cd03230">
    <property type="entry name" value="ABC_DR_subfamily_A"/>
    <property type="match status" value="1"/>
</dbReference>
<reference evidence="6" key="1">
    <citation type="submission" date="2017-02" db="EMBL/GenBank/DDBJ databases">
        <authorList>
            <person name="Regsiter A."/>
            <person name="William W."/>
        </authorList>
    </citation>
    <scope>NUCLEOTIDE SEQUENCE</scope>
    <source>
        <strain evidence="6">BdmA 4</strain>
    </source>
</reference>
<dbReference type="InterPro" id="IPR027417">
    <property type="entry name" value="P-loop_NTPase"/>
</dbReference>
<name>A0A3P3XP57_9SPIR</name>
<evidence type="ECO:0000256" key="2">
    <source>
        <dbReference type="ARBA" id="ARBA00022741"/>
    </source>
</evidence>
<dbReference type="GO" id="GO:0005524">
    <property type="term" value="F:ATP binding"/>
    <property type="evidence" value="ECO:0007669"/>
    <property type="project" value="UniProtKB-KW"/>
</dbReference>
<keyword evidence="2" id="KW-0547">Nucleotide-binding</keyword>
<dbReference type="InterPro" id="IPR003593">
    <property type="entry name" value="AAA+_ATPase"/>
</dbReference>
<proteinExistence type="predicted"/>
<dbReference type="Gene3D" id="3.40.50.300">
    <property type="entry name" value="P-loop containing nucleotide triphosphate hydrolases"/>
    <property type="match status" value="1"/>
</dbReference>
<gene>
    <name evidence="6" type="ORF">SPIRO4BDMA_40617</name>
</gene>
<dbReference type="SMART" id="SM00382">
    <property type="entry name" value="AAA"/>
    <property type="match status" value="1"/>
</dbReference>
<keyword evidence="1" id="KW-0813">Transport</keyword>
<evidence type="ECO:0000313" key="6">
    <source>
        <dbReference type="EMBL" id="SLM18045.1"/>
    </source>
</evidence>
<dbReference type="PANTHER" id="PTHR42939">
    <property type="entry name" value="ABC TRANSPORTER ATP-BINDING PROTEIN ALBC-RELATED"/>
    <property type="match status" value="1"/>
</dbReference>
<dbReference type="InterPro" id="IPR003439">
    <property type="entry name" value="ABC_transporter-like_ATP-bd"/>
</dbReference>
<dbReference type="PROSITE" id="PS50893">
    <property type="entry name" value="ABC_TRANSPORTER_2"/>
    <property type="match status" value="1"/>
</dbReference>
<feature type="compositionally biased region" description="Basic and acidic residues" evidence="4">
    <location>
        <begin position="291"/>
        <end position="302"/>
    </location>
</feature>
<feature type="region of interest" description="Disordered" evidence="4">
    <location>
        <begin position="278"/>
        <end position="302"/>
    </location>
</feature>
<dbReference type="PANTHER" id="PTHR42939:SF1">
    <property type="entry name" value="ABC TRANSPORTER ATP-BINDING PROTEIN ALBC-RELATED"/>
    <property type="match status" value="1"/>
</dbReference>
<dbReference type="SUPFAM" id="SSF52540">
    <property type="entry name" value="P-loop containing nucleoside triphosphate hydrolases"/>
    <property type="match status" value="1"/>
</dbReference>
<feature type="domain" description="ABC transporter" evidence="5">
    <location>
        <begin position="2"/>
        <end position="226"/>
    </location>
</feature>
<dbReference type="InterPro" id="IPR051782">
    <property type="entry name" value="ABC_Transporter_VariousFunc"/>
</dbReference>
<sequence>MIHIESMTFGYGKRPLFEGLDLNLEPGTAYGLLGLNGAGKTSLLKLLAGALCPQSGTIRVFGEEPWRKKASFLADTIFVPEDPWVPAVKPSAWLDRYAVFRPAFDRERFAALSREFALEEDKLLTRYSYGQRKKFTLAAALASGARLILLDEPTNGLDIPSKSQFRRALAQSVDPNRIVIVSTHQVRDLERVIDPALIVHGGKILFRLGSDLMAERLGAAHVSELSPDVVYAEKDRVGYSALLELGHGTGADDVQAADLELVFNAAIASPDRLKTALSGAQLPPLDPADAAVREYGEKEEAQ</sequence>